<dbReference type="Proteomes" id="UP001156601">
    <property type="component" value="Unassembled WGS sequence"/>
</dbReference>
<dbReference type="InterPro" id="IPR029063">
    <property type="entry name" value="SAM-dependent_MTases_sf"/>
</dbReference>
<protein>
    <submittedName>
        <fullName evidence="1">Methylase</fullName>
    </submittedName>
</protein>
<dbReference type="EMBL" id="BSOT01000005">
    <property type="protein sequence ID" value="GLR70688.1"/>
    <property type="molecule type" value="Genomic_DNA"/>
</dbReference>
<dbReference type="Gene3D" id="3.40.50.150">
    <property type="entry name" value="Vaccinia Virus protein VP39"/>
    <property type="match status" value="1"/>
</dbReference>
<dbReference type="PANTHER" id="PTHR20974">
    <property type="entry name" value="UPF0585 PROTEIN CG18661"/>
    <property type="match status" value="1"/>
</dbReference>
<dbReference type="AlphaFoldDB" id="A0AA37T1G5"/>
<accession>A0AA37T1G5</accession>
<organism evidence="1 2">
    <name type="scientific">Agaribacter marinus</name>
    <dbReference type="NCBI Taxonomy" id="1431249"/>
    <lineage>
        <taxon>Bacteria</taxon>
        <taxon>Pseudomonadati</taxon>
        <taxon>Pseudomonadota</taxon>
        <taxon>Gammaproteobacteria</taxon>
        <taxon>Alteromonadales</taxon>
        <taxon>Alteromonadaceae</taxon>
        <taxon>Agaribacter</taxon>
    </lineage>
</organism>
<keyword evidence="1" id="KW-0808">Transferase</keyword>
<reference evidence="1" key="2">
    <citation type="submission" date="2023-01" db="EMBL/GenBank/DDBJ databases">
        <title>Draft genome sequence of Agaribacter marinus strain NBRC 110023.</title>
        <authorList>
            <person name="Sun Q."/>
            <person name="Mori K."/>
        </authorList>
    </citation>
    <scope>NUCLEOTIDE SEQUENCE</scope>
    <source>
        <strain evidence="1">NBRC 110023</strain>
    </source>
</reference>
<evidence type="ECO:0000313" key="2">
    <source>
        <dbReference type="Proteomes" id="UP001156601"/>
    </source>
</evidence>
<dbReference type="GO" id="GO:0008168">
    <property type="term" value="F:methyltransferase activity"/>
    <property type="evidence" value="ECO:0007669"/>
    <property type="project" value="UniProtKB-KW"/>
</dbReference>
<reference evidence="1" key="1">
    <citation type="journal article" date="2014" name="Int. J. Syst. Evol. Microbiol.">
        <title>Complete genome sequence of Corynebacterium casei LMG S-19264T (=DSM 44701T), isolated from a smear-ripened cheese.</title>
        <authorList>
            <consortium name="US DOE Joint Genome Institute (JGI-PGF)"/>
            <person name="Walter F."/>
            <person name="Albersmeier A."/>
            <person name="Kalinowski J."/>
            <person name="Ruckert C."/>
        </authorList>
    </citation>
    <scope>NUCLEOTIDE SEQUENCE</scope>
    <source>
        <strain evidence="1">NBRC 110023</strain>
    </source>
</reference>
<dbReference type="GO" id="GO:0032259">
    <property type="term" value="P:methylation"/>
    <property type="evidence" value="ECO:0007669"/>
    <property type="project" value="UniProtKB-KW"/>
</dbReference>
<dbReference type="InterPro" id="IPR010342">
    <property type="entry name" value="DUF938"/>
</dbReference>
<proteinExistence type="predicted"/>
<dbReference type="SUPFAM" id="SSF53335">
    <property type="entry name" value="S-adenosyl-L-methionine-dependent methyltransferases"/>
    <property type="match status" value="1"/>
</dbReference>
<dbReference type="PANTHER" id="PTHR20974:SF0">
    <property type="entry name" value="UPF0585 PROTEIN CG18661"/>
    <property type="match status" value="1"/>
</dbReference>
<dbReference type="RefSeq" id="WP_348521146.1">
    <property type="nucleotide sequence ID" value="NZ_BSOT01000005.1"/>
</dbReference>
<evidence type="ECO:0000313" key="1">
    <source>
        <dbReference type="EMBL" id="GLR70688.1"/>
    </source>
</evidence>
<comment type="caution">
    <text evidence="1">The sequence shown here is derived from an EMBL/GenBank/DDBJ whole genome shotgun (WGS) entry which is preliminary data.</text>
</comment>
<keyword evidence="2" id="KW-1185">Reference proteome</keyword>
<name>A0AA37T1G5_9ALTE</name>
<keyword evidence="1" id="KW-0489">Methyltransferase</keyword>
<sequence>MEKPFSQPCENNKQPIVDILSTEFKHTRYVLEIGSGTGQHAVHFAPRLPHLRWQTADQAEYHTGIHAWMAEQPSSNLLAPIEFIFPDAIWPSSEIDGVFTANTAHIMLKQEVQAMMTLIDNMLPKSGVFCQYGPFIVDGKFSSQSNLDFHHKLLDSGRGGYRDVDELVAWAPNLSLSHIHEMPANNLLLVWIK</sequence>
<gene>
    <name evidence="1" type="ORF">GCM10007852_15960</name>
</gene>
<dbReference type="Pfam" id="PF06080">
    <property type="entry name" value="DUF938"/>
    <property type="match status" value="1"/>
</dbReference>